<gene>
    <name evidence="1" type="ORF">METZ01_LOCUS453768</name>
</gene>
<feature type="non-terminal residue" evidence="1">
    <location>
        <position position="46"/>
    </location>
</feature>
<name>A0A382ZZK2_9ZZZZ</name>
<proteinExistence type="predicted"/>
<protein>
    <submittedName>
        <fullName evidence="1">Uncharacterized protein</fullName>
    </submittedName>
</protein>
<organism evidence="1">
    <name type="scientific">marine metagenome</name>
    <dbReference type="NCBI Taxonomy" id="408172"/>
    <lineage>
        <taxon>unclassified sequences</taxon>
        <taxon>metagenomes</taxon>
        <taxon>ecological metagenomes</taxon>
    </lineage>
</organism>
<sequence>VIGRIGVAFVMGVLMFTVLVASADARVVRIVVERTTPYAGGRTFGD</sequence>
<dbReference type="EMBL" id="UINC01187932">
    <property type="protein sequence ID" value="SVE00914.1"/>
    <property type="molecule type" value="Genomic_DNA"/>
</dbReference>
<reference evidence="1" key="1">
    <citation type="submission" date="2018-05" db="EMBL/GenBank/DDBJ databases">
        <authorList>
            <person name="Lanie J.A."/>
            <person name="Ng W.-L."/>
            <person name="Kazmierczak K.M."/>
            <person name="Andrzejewski T.M."/>
            <person name="Davidsen T.M."/>
            <person name="Wayne K.J."/>
            <person name="Tettelin H."/>
            <person name="Glass J.I."/>
            <person name="Rusch D."/>
            <person name="Podicherti R."/>
            <person name="Tsui H.-C.T."/>
            <person name="Winkler M.E."/>
        </authorList>
    </citation>
    <scope>NUCLEOTIDE SEQUENCE</scope>
</reference>
<dbReference type="AlphaFoldDB" id="A0A382ZZK2"/>
<accession>A0A382ZZK2</accession>
<feature type="non-terminal residue" evidence="1">
    <location>
        <position position="1"/>
    </location>
</feature>
<evidence type="ECO:0000313" key="1">
    <source>
        <dbReference type="EMBL" id="SVE00914.1"/>
    </source>
</evidence>